<evidence type="ECO:0000256" key="3">
    <source>
        <dbReference type="ARBA" id="ARBA00023080"/>
    </source>
</evidence>
<dbReference type="InterPro" id="IPR003697">
    <property type="entry name" value="Maf-like"/>
</dbReference>
<dbReference type="RefSeq" id="WP_196609197.1">
    <property type="nucleotide sequence ID" value="NZ_VRYY01000238.1"/>
</dbReference>
<comment type="caution">
    <text evidence="5">The sequence shown here is derived from an EMBL/GenBank/DDBJ whole genome shotgun (WGS) entry which is preliminary data.</text>
</comment>
<comment type="catalytic activity">
    <reaction evidence="4">
        <text>UTP + H2O = UMP + diphosphate + H(+)</text>
        <dbReference type="Rhea" id="RHEA:29395"/>
        <dbReference type="ChEBI" id="CHEBI:15377"/>
        <dbReference type="ChEBI" id="CHEBI:15378"/>
        <dbReference type="ChEBI" id="CHEBI:33019"/>
        <dbReference type="ChEBI" id="CHEBI:46398"/>
        <dbReference type="ChEBI" id="CHEBI:57865"/>
        <dbReference type="EC" id="3.6.1.9"/>
    </reaction>
</comment>
<dbReference type="NCBIfam" id="TIGR00172">
    <property type="entry name" value="maf"/>
    <property type="match status" value="1"/>
</dbReference>
<proteinExistence type="inferred from homology"/>
<organism evidence="5 6">
    <name type="scientific">Nitratidesulfovibrio oxamicus</name>
    <dbReference type="NCBI Taxonomy" id="32016"/>
    <lineage>
        <taxon>Bacteria</taxon>
        <taxon>Pseudomonadati</taxon>
        <taxon>Thermodesulfobacteriota</taxon>
        <taxon>Desulfovibrionia</taxon>
        <taxon>Desulfovibrionales</taxon>
        <taxon>Desulfovibrionaceae</taxon>
        <taxon>Nitratidesulfovibrio</taxon>
    </lineage>
</organism>
<comment type="similarity">
    <text evidence="4">Belongs to the Maf family. YhdE subfamily.</text>
</comment>
<evidence type="ECO:0000313" key="5">
    <source>
        <dbReference type="EMBL" id="MBG3877198.1"/>
    </source>
</evidence>
<comment type="caution">
    <text evidence="4">Lacks conserved residue(s) required for the propagation of feature annotation.</text>
</comment>
<keyword evidence="2 4" id="KW-0378">Hydrolase</keyword>
<reference evidence="5 6" key="1">
    <citation type="submission" date="2019-08" db="EMBL/GenBank/DDBJ databases">
        <authorList>
            <person name="Luo N."/>
        </authorList>
    </citation>
    <scope>NUCLEOTIDE SEQUENCE [LARGE SCALE GENOMIC DNA]</scope>
    <source>
        <strain evidence="5 6">NCIMB 9442</strain>
    </source>
</reference>
<dbReference type="HAMAP" id="MF_00528">
    <property type="entry name" value="Maf"/>
    <property type="match status" value="1"/>
</dbReference>
<gene>
    <name evidence="5" type="primary">maf</name>
    <name evidence="5" type="ORF">FVW20_09270</name>
</gene>
<evidence type="ECO:0000313" key="6">
    <source>
        <dbReference type="Proteomes" id="UP001194469"/>
    </source>
</evidence>
<name>A0ABS0J622_9BACT</name>
<keyword evidence="4" id="KW-0963">Cytoplasm</keyword>
<dbReference type="PIRSF" id="PIRSF006305">
    <property type="entry name" value="Maf"/>
    <property type="match status" value="1"/>
</dbReference>
<feature type="site" description="Important for substrate specificity" evidence="4">
    <location>
        <position position="181"/>
    </location>
</feature>
<evidence type="ECO:0000256" key="1">
    <source>
        <dbReference type="ARBA" id="ARBA00001968"/>
    </source>
</evidence>
<evidence type="ECO:0000256" key="2">
    <source>
        <dbReference type="ARBA" id="ARBA00022801"/>
    </source>
</evidence>
<dbReference type="PANTHER" id="PTHR43213:SF5">
    <property type="entry name" value="BIFUNCTIONAL DTTP_UTP PYROPHOSPHATASE_METHYLTRANSFERASE PROTEIN-RELATED"/>
    <property type="match status" value="1"/>
</dbReference>
<accession>A0ABS0J622</accession>
<feature type="site" description="Important for substrate specificity" evidence="4">
    <location>
        <position position="98"/>
    </location>
</feature>
<feature type="active site" description="Proton acceptor" evidence="4">
    <location>
        <position position="97"/>
    </location>
</feature>
<comment type="cofactor">
    <cofactor evidence="1 4">
        <name>a divalent metal cation</name>
        <dbReference type="ChEBI" id="CHEBI:60240"/>
    </cofactor>
</comment>
<keyword evidence="6" id="KW-1185">Reference proteome</keyword>
<comment type="subcellular location">
    <subcellularLocation>
        <location evidence="4">Cytoplasm</location>
    </subcellularLocation>
</comment>
<dbReference type="NCBIfam" id="NF010942">
    <property type="entry name" value="PRK14362.1"/>
    <property type="match status" value="1"/>
</dbReference>
<keyword evidence="3 4" id="KW-0546">Nucleotide metabolism</keyword>
<dbReference type="CDD" id="cd00555">
    <property type="entry name" value="Maf"/>
    <property type="match status" value="1"/>
</dbReference>
<feature type="site" description="Important for substrate specificity" evidence="4">
    <location>
        <position position="39"/>
    </location>
</feature>
<dbReference type="InterPro" id="IPR029001">
    <property type="entry name" value="ITPase-like_fam"/>
</dbReference>
<evidence type="ECO:0000256" key="4">
    <source>
        <dbReference type="HAMAP-Rule" id="MF_00528"/>
    </source>
</evidence>
<dbReference type="PANTHER" id="PTHR43213">
    <property type="entry name" value="BIFUNCTIONAL DTTP/UTP PYROPHOSPHATASE/METHYLTRANSFERASE PROTEIN-RELATED"/>
    <property type="match status" value="1"/>
</dbReference>
<comment type="catalytic activity">
    <reaction evidence="4">
        <text>dTTP + H2O = dTMP + diphosphate + H(+)</text>
        <dbReference type="Rhea" id="RHEA:28534"/>
        <dbReference type="ChEBI" id="CHEBI:15377"/>
        <dbReference type="ChEBI" id="CHEBI:15378"/>
        <dbReference type="ChEBI" id="CHEBI:33019"/>
        <dbReference type="ChEBI" id="CHEBI:37568"/>
        <dbReference type="ChEBI" id="CHEBI:63528"/>
        <dbReference type="EC" id="3.6.1.9"/>
    </reaction>
</comment>
<dbReference type="EMBL" id="VRYY01000238">
    <property type="protein sequence ID" value="MBG3877198.1"/>
    <property type="molecule type" value="Genomic_DNA"/>
</dbReference>
<dbReference type="SUPFAM" id="SSF52972">
    <property type="entry name" value="ITPase-like"/>
    <property type="match status" value="1"/>
</dbReference>
<dbReference type="Pfam" id="PF02545">
    <property type="entry name" value="Maf"/>
    <property type="match status" value="1"/>
</dbReference>
<dbReference type="Gene3D" id="3.90.950.10">
    <property type="match status" value="1"/>
</dbReference>
<dbReference type="EC" id="3.6.1.9" evidence="4"/>
<protein>
    <recommendedName>
        <fullName evidence="4">dTTP/UTP pyrophosphatase</fullName>
        <shortName evidence="4">dTTPase/UTPase</shortName>
        <ecNumber evidence="4">3.6.1.9</ecNumber>
    </recommendedName>
    <alternativeName>
        <fullName evidence="4">Nucleoside triphosphate pyrophosphatase</fullName>
    </alternativeName>
    <alternativeName>
        <fullName evidence="4">Nucleotide pyrophosphatase</fullName>
        <shortName evidence="4">Nucleotide PPase</shortName>
    </alternativeName>
</protein>
<dbReference type="Proteomes" id="UP001194469">
    <property type="component" value="Unassembled WGS sequence"/>
</dbReference>
<sequence length="221" mass="22944">MIDHSTPAQPCPADSAEPVIAAGPFRALLPVVLASGSPRRREFLHSLGLSFEVYGNGAAEPEPLPVEPPTHYARRAAAAKAASVAATRPGCVVIAADTVVALRGEIMGKPRDRADALRMLSRLAGHTHEVVSACCVALPDGTSEIFHAATRVTMWDAPPAALAAYAATGEPDDKAGAYGIQGVGAFLVESIDGSWSNVVGLPVAELVRLLLQRGVIEPSVE</sequence>
<comment type="function">
    <text evidence="4">Nucleoside triphosphate pyrophosphatase that hydrolyzes dTTP and UTP. May have a dual role in cell division arrest and in preventing the incorporation of modified nucleotides into cellular nucleic acids.</text>
</comment>